<dbReference type="Gene3D" id="1.10.443.10">
    <property type="entry name" value="Intergrase catalytic core"/>
    <property type="match status" value="1"/>
</dbReference>
<evidence type="ECO:0000256" key="4">
    <source>
        <dbReference type="PROSITE-ProRule" id="PRU01248"/>
    </source>
</evidence>
<evidence type="ECO:0000256" key="3">
    <source>
        <dbReference type="ARBA" id="ARBA00023172"/>
    </source>
</evidence>
<dbReference type="Pfam" id="PF00589">
    <property type="entry name" value="Phage_integrase"/>
    <property type="match status" value="1"/>
</dbReference>
<dbReference type="AlphaFoldDB" id="A0A6A8GGH5"/>
<sequence>MTRKISPKEAVNRYLAERKSEVSKSSLQNYRYLLRRFVEWCELNDVDTLEQLDGFDIHDFKIHRRDEDGISNLTLHKNMCNLRVFVRHLEAWNAVESGLSESIIVPNIGDPSKDRSIDPETAKQILDYLRKYEYASFNHALFALLWDTGMRVGAARSLDFSDVYLEEMYVDLHHRSVEGTPLKNGDGGERQVNLHAWVCDVLEDYVDQKRVDNTDDFDRDPLFTTRQGRAHVNTLRARVTQVTQPCLYTGECPHDRSQDDCEAYQSREHAAKCPSSVSPHDIRRSSITAWLNQGHRKELVSDRCDVSPKVLDKHYDVRSESDKRTARRDAFDMS</sequence>
<dbReference type="GO" id="GO:0006310">
    <property type="term" value="P:DNA recombination"/>
    <property type="evidence" value="ECO:0007669"/>
    <property type="project" value="UniProtKB-KW"/>
</dbReference>
<keyword evidence="2 4" id="KW-0238">DNA-binding</keyword>
<dbReference type="GO" id="GO:0003677">
    <property type="term" value="F:DNA binding"/>
    <property type="evidence" value="ECO:0007669"/>
    <property type="project" value="UniProtKB-UniRule"/>
</dbReference>
<dbReference type="InterPro" id="IPR011010">
    <property type="entry name" value="DNA_brk_join_enz"/>
</dbReference>
<protein>
    <submittedName>
        <fullName evidence="7">Tyrosine-type recombinase/integrase</fullName>
    </submittedName>
</protein>
<keyword evidence="1" id="KW-0229">DNA integration</keyword>
<evidence type="ECO:0000256" key="1">
    <source>
        <dbReference type="ARBA" id="ARBA00022908"/>
    </source>
</evidence>
<dbReference type="CDD" id="cd00397">
    <property type="entry name" value="DNA_BRE_C"/>
    <property type="match status" value="1"/>
</dbReference>
<dbReference type="PANTHER" id="PTHR30349:SF41">
    <property type="entry name" value="INTEGRASE_RECOMBINASE PROTEIN MJ0367-RELATED"/>
    <property type="match status" value="1"/>
</dbReference>
<feature type="domain" description="Tyr recombinase" evidence="5">
    <location>
        <begin position="112"/>
        <end position="328"/>
    </location>
</feature>
<dbReference type="InterPro" id="IPR013762">
    <property type="entry name" value="Integrase-like_cat_sf"/>
</dbReference>
<evidence type="ECO:0000259" key="5">
    <source>
        <dbReference type="PROSITE" id="PS51898"/>
    </source>
</evidence>
<evidence type="ECO:0000313" key="7">
    <source>
        <dbReference type="EMBL" id="MRX21976.1"/>
    </source>
</evidence>
<dbReference type="PANTHER" id="PTHR30349">
    <property type="entry name" value="PHAGE INTEGRASE-RELATED"/>
    <property type="match status" value="1"/>
</dbReference>
<proteinExistence type="predicted"/>
<dbReference type="RefSeq" id="WP_151162532.1">
    <property type="nucleotide sequence ID" value="NZ_WKJO01000001.1"/>
</dbReference>
<dbReference type="InterPro" id="IPR010998">
    <property type="entry name" value="Integrase_recombinase_N"/>
</dbReference>
<dbReference type="Proteomes" id="UP000439022">
    <property type="component" value="Unassembled WGS sequence"/>
</dbReference>
<evidence type="ECO:0000259" key="6">
    <source>
        <dbReference type="PROSITE" id="PS51900"/>
    </source>
</evidence>
<reference evidence="7 8" key="1">
    <citation type="submission" date="2019-11" db="EMBL/GenBank/DDBJ databases">
        <title>Whole genome sequence of Haloferax sp. MBLA0076.</title>
        <authorList>
            <person name="Seo M.-J."/>
            <person name="Cho E.-S."/>
        </authorList>
    </citation>
    <scope>NUCLEOTIDE SEQUENCE [LARGE SCALE GENOMIC DNA]</scope>
    <source>
        <strain evidence="7 8">MBLA0076</strain>
    </source>
</reference>
<gene>
    <name evidence="7" type="ORF">GJR96_08405</name>
</gene>
<evidence type="ECO:0000256" key="2">
    <source>
        <dbReference type="ARBA" id="ARBA00023125"/>
    </source>
</evidence>
<dbReference type="InterPro" id="IPR044068">
    <property type="entry name" value="CB"/>
</dbReference>
<organism evidence="7 8">
    <name type="scientific">Haloferax litoreum</name>
    <dbReference type="NCBI Taxonomy" id="2666140"/>
    <lineage>
        <taxon>Archaea</taxon>
        <taxon>Methanobacteriati</taxon>
        <taxon>Methanobacteriota</taxon>
        <taxon>Stenosarchaea group</taxon>
        <taxon>Halobacteria</taxon>
        <taxon>Halobacteriales</taxon>
        <taxon>Haloferacaceae</taxon>
        <taxon>Haloferax</taxon>
    </lineage>
</organism>
<dbReference type="EMBL" id="WKJO01000001">
    <property type="protein sequence ID" value="MRX21976.1"/>
    <property type="molecule type" value="Genomic_DNA"/>
</dbReference>
<feature type="domain" description="Core-binding (CB)" evidence="6">
    <location>
        <begin position="5"/>
        <end position="90"/>
    </location>
</feature>
<dbReference type="InterPro" id="IPR050090">
    <property type="entry name" value="Tyrosine_recombinase_XerCD"/>
</dbReference>
<dbReference type="PROSITE" id="PS51898">
    <property type="entry name" value="TYR_RECOMBINASE"/>
    <property type="match status" value="1"/>
</dbReference>
<dbReference type="InterPro" id="IPR002104">
    <property type="entry name" value="Integrase_catalytic"/>
</dbReference>
<dbReference type="PROSITE" id="PS51900">
    <property type="entry name" value="CB"/>
    <property type="match status" value="1"/>
</dbReference>
<evidence type="ECO:0000313" key="8">
    <source>
        <dbReference type="Proteomes" id="UP000439022"/>
    </source>
</evidence>
<dbReference type="Gene3D" id="1.10.150.130">
    <property type="match status" value="1"/>
</dbReference>
<comment type="caution">
    <text evidence="7">The sequence shown here is derived from an EMBL/GenBank/DDBJ whole genome shotgun (WGS) entry which is preliminary data.</text>
</comment>
<dbReference type="Pfam" id="PF02899">
    <property type="entry name" value="Phage_int_SAM_1"/>
    <property type="match status" value="1"/>
</dbReference>
<accession>A0A6A8GGH5</accession>
<dbReference type="InterPro" id="IPR004107">
    <property type="entry name" value="Integrase_SAM-like_N"/>
</dbReference>
<name>A0A6A8GGH5_9EURY</name>
<keyword evidence="3" id="KW-0233">DNA recombination</keyword>
<dbReference type="SUPFAM" id="SSF56349">
    <property type="entry name" value="DNA breaking-rejoining enzymes"/>
    <property type="match status" value="1"/>
</dbReference>
<dbReference type="GO" id="GO:0015074">
    <property type="term" value="P:DNA integration"/>
    <property type="evidence" value="ECO:0007669"/>
    <property type="project" value="UniProtKB-KW"/>
</dbReference>
<keyword evidence="8" id="KW-1185">Reference proteome</keyword>